<dbReference type="GO" id="GO:0005829">
    <property type="term" value="C:cytosol"/>
    <property type="evidence" value="ECO:0007669"/>
    <property type="project" value="TreeGrafter"/>
</dbReference>
<sequence length="298" mass="32284">MITVDATTPLRLRGTRFSPARPAVMAIVNRTPDSFYSPARFACVDEALSRIDAVVAEGADIIDIGGVRAGQQGPSVSTDEEIARVRPVLAQARLRHPRMLFSLDTWRHEVAEACEGLIDLVNDTWQGADPQLVHTAARQGAGYVVSHTGGLAPRTDPVHVHYGDDSDQAVLAAVRESLRHDAQRAMDAGLDPEQILLDPTLDFGKNTEHSLCLVRQAGQLSTLGFPLMMAMSRKDFIGETLDLPASERLEGGLAATAIAAWLGTALFRTHDVVATRRVVDMVASIRGDRSPLVRRRGV</sequence>
<dbReference type="PANTHER" id="PTHR20941:SF8">
    <property type="entry name" value="INACTIVE DIHYDROPTEROATE SYNTHASE 2"/>
    <property type="match status" value="1"/>
</dbReference>
<reference evidence="3 4" key="1">
    <citation type="submission" date="2016-10" db="EMBL/GenBank/DDBJ databases">
        <authorList>
            <person name="de Groot N.N."/>
        </authorList>
    </citation>
    <scope>NUCLEOTIDE SEQUENCE [LARGE SCALE GENOMIC DNA]</scope>
    <source>
        <strain evidence="3 4">DSM 16859</strain>
    </source>
</reference>
<proteinExistence type="inferred from homology"/>
<dbReference type="InterPro" id="IPR000489">
    <property type="entry name" value="Pterin-binding_dom"/>
</dbReference>
<accession>A0A1H9T355</accession>
<dbReference type="PROSITE" id="PS50972">
    <property type="entry name" value="PTERIN_BINDING"/>
    <property type="match status" value="1"/>
</dbReference>
<gene>
    <name evidence="3" type="ORF">SAMN05443377_11832</name>
</gene>
<feature type="domain" description="Pterin-binding" evidence="2">
    <location>
        <begin position="22"/>
        <end position="280"/>
    </location>
</feature>
<evidence type="ECO:0000256" key="1">
    <source>
        <dbReference type="ARBA" id="ARBA00009503"/>
    </source>
</evidence>
<dbReference type="Proteomes" id="UP000198815">
    <property type="component" value="Unassembled WGS sequence"/>
</dbReference>
<dbReference type="GO" id="GO:0004156">
    <property type="term" value="F:dihydropteroate synthase activity"/>
    <property type="evidence" value="ECO:0007669"/>
    <property type="project" value="InterPro"/>
</dbReference>
<dbReference type="InterPro" id="IPR011005">
    <property type="entry name" value="Dihydropteroate_synth-like_sf"/>
</dbReference>
<dbReference type="InterPro" id="IPR045031">
    <property type="entry name" value="DHP_synth-like"/>
</dbReference>
<dbReference type="AlphaFoldDB" id="A0A1H9T355"/>
<dbReference type="EMBL" id="FOGZ01000018">
    <property type="protein sequence ID" value="SER91692.1"/>
    <property type="molecule type" value="Genomic_DNA"/>
</dbReference>
<protein>
    <submittedName>
        <fullName evidence="3">Dihydropteroate synthase</fullName>
    </submittedName>
</protein>
<keyword evidence="4" id="KW-1185">Reference proteome</keyword>
<evidence type="ECO:0000259" key="2">
    <source>
        <dbReference type="PROSITE" id="PS50972"/>
    </source>
</evidence>
<dbReference type="NCBIfam" id="TIGR01496">
    <property type="entry name" value="DHPS"/>
    <property type="match status" value="1"/>
</dbReference>
<dbReference type="Gene3D" id="3.20.20.20">
    <property type="entry name" value="Dihydropteroate synthase-like"/>
    <property type="match status" value="1"/>
</dbReference>
<dbReference type="Pfam" id="PF00809">
    <property type="entry name" value="Pterin_bind"/>
    <property type="match status" value="1"/>
</dbReference>
<dbReference type="OrthoDB" id="9811744at2"/>
<dbReference type="PANTHER" id="PTHR20941">
    <property type="entry name" value="FOLATE SYNTHESIS PROTEINS"/>
    <property type="match status" value="1"/>
</dbReference>
<dbReference type="RefSeq" id="WP_091970269.1">
    <property type="nucleotide sequence ID" value="NZ_FOGZ01000018.1"/>
</dbReference>
<evidence type="ECO:0000313" key="4">
    <source>
        <dbReference type="Proteomes" id="UP000198815"/>
    </source>
</evidence>
<organism evidence="3 4">
    <name type="scientific">Propionibacterium cyclohexanicum</name>
    <dbReference type="NCBI Taxonomy" id="64702"/>
    <lineage>
        <taxon>Bacteria</taxon>
        <taxon>Bacillati</taxon>
        <taxon>Actinomycetota</taxon>
        <taxon>Actinomycetes</taxon>
        <taxon>Propionibacteriales</taxon>
        <taxon>Propionibacteriaceae</taxon>
        <taxon>Propionibacterium</taxon>
    </lineage>
</organism>
<dbReference type="GO" id="GO:0009396">
    <property type="term" value="P:folic acid-containing compound biosynthetic process"/>
    <property type="evidence" value="ECO:0007669"/>
    <property type="project" value="InterPro"/>
</dbReference>
<name>A0A1H9T355_9ACTN</name>
<dbReference type="InterPro" id="IPR006390">
    <property type="entry name" value="DHP_synth_dom"/>
</dbReference>
<comment type="similarity">
    <text evidence="1">Belongs to the DHPS family.</text>
</comment>
<dbReference type="STRING" id="64702.SAMN05443377_11832"/>
<dbReference type="SUPFAM" id="SSF51717">
    <property type="entry name" value="Dihydropteroate synthetase-like"/>
    <property type="match status" value="1"/>
</dbReference>
<evidence type="ECO:0000313" key="3">
    <source>
        <dbReference type="EMBL" id="SER91692.1"/>
    </source>
</evidence>